<dbReference type="GeneID" id="119722184"/>
<feature type="compositionally biased region" description="Polar residues" evidence="1">
    <location>
        <begin position="28"/>
        <end position="43"/>
    </location>
</feature>
<keyword evidence="3" id="KW-1185">Reference proteome</keyword>
<dbReference type="EnsemblMetazoa" id="XM_038192234.1">
    <property type="protein sequence ID" value="XP_038048162.1"/>
    <property type="gene ID" value="LOC119722184"/>
</dbReference>
<evidence type="ECO:0000313" key="2">
    <source>
        <dbReference type="EnsemblMetazoa" id="XP_038064525.1"/>
    </source>
</evidence>
<protein>
    <submittedName>
        <fullName evidence="2">Uncharacterized protein</fullName>
    </submittedName>
</protein>
<evidence type="ECO:0000313" key="3">
    <source>
        <dbReference type="Proteomes" id="UP000887568"/>
    </source>
</evidence>
<dbReference type="OMA" id="CYNTRRE"/>
<dbReference type="RefSeq" id="XP_038064525.1">
    <property type="nucleotide sequence ID" value="XM_038208597.1"/>
</dbReference>
<feature type="compositionally biased region" description="Basic and acidic residues" evidence="1">
    <location>
        <begin position="44"/>
        <end position="53"/>
    </location>
</feature>
<accession>A0A914AKK5</accession>
<feature type="compositionally biased region" description="Basic and acidic residues" evidence="1">
    <location>
        <begin position="461"/>
        <end position="482"/>
    </location>
</feature>
<dbReference type="OrthoDB" id="10161571at2759"/>
<sequence>MTARPPRPVVEVKHRYLAWDKPQFLIANTSKRPETSPKTSLDSRNARTRRDVKLTVSRSADPHTVRRGPNAVDNRLGKSQQRLSSQLNNSASTSSTPVIIADLWKPMQIRYSTTQEKLDFVNNAHTRSHSQPALAFDNFNTRQEAQKLLQNSRSSVNQLLKNHRDRLSSSRYPVKSTEPSDTGYRNHRVGEIAGYQIFGGSLPRTSVYNVNERMVSSASDLSSLSFGSIDHEVTDNVTPTCPQRASESRTLIQYSPNIESQSALLKDRYFDVENGNNVVSAIVSSDHSRSNGVASPGNDKRTELTVNAGEKENTTKARSASSIRMPVDNWRRQHFVDNTVDSGPSEAVDALQPFRLNARLPSPDSRPVSSGVSPNFAEEISIVDQANRTEEGLPPDCSMCPMCRAQATLKAAETGEETREILEDLRKEGRDFVSFPRMDSNNSHFVSSESHQENHQQSVVENDKSPDQTLREQRKRTAERTGRSSIRLFNETSYNPPFPQNDKIDSYGSNEELIARKTHSDSETVKRNNVAEANMIDVDLKARYRSEKKANVRSPRRDFEPNIRNGAIVLRGRGLTRANRLEQTQYHTSPLHAAKWYMDAALPTRQASPRGSMTVSRGAAIPGLAPCSRYLPPAATPTMNHRVPLIIWRKLQQLDTPHHSDNRGMEYEYGSRLAGAAGYHGGGATRFTHQQPRVDPGDEKFASKSETLTSSLVIHIPTAGVTPEDVDCPPNSPE</sequence>
<dbReference type="AlphaFoldDB" id="A0A914AKK5"/>
<feature type="region of interest" description="Disordered" evidence="1">
    <location>
        <begin position="165"/>
        <end position="184"/>
    </location>
</feature>
<dbReference type="Proteomes" id="UP000887568">
    <property type="component" value="Unplaced"/>
</dbReference>
<feature type="region of interest" description="Disordered" evidence="1">
    <location>
        <begin position="433"/>
        <end position="485"/>
    </location>
</feature>
<reference evidence="2" key="1">
    <citation type="submission" date="2022-11" db="UniProtKB">
        <authorList>
            <consortium name="EnsemblMetazoa"/>
        </authorList>
    </citation>
    <scope>IDENTIFICATION</scope>
</reference>
<organism evidence="2 3">
    <name type="scientific">Patiria miniata</name>
    <name type="common">Bat star</name>
    <name type="synonym">Asterina miniata</name>
    <dbReference type="NCBI Taxonomy" id="46514"/>
    <lineage>
        <taxon>Eukaryota</taxon>
        <taxon>Metazoa</taxon>
        <taxon>Echinodermata</taxon>
        <taxon>Eleutherozoa</taxon>
        <taxon>Asterozoa</taxon>
        <taxon>Asteroidea</taxon>
        <taxon>Valvatacea</taxon>
        <taxon>Valvatida</taxon>
        <taxon>Asterinidae</taxon>
        <taxon>Patiria</taxon>
    </lineage>
</organism>
<feature type="region of interest" description="Disordered" evidence="1">
    <location>
        <begin position="28"/>
        <end position="92"/>
    </location>
</feature>
<name>A0A914AKK5_PATMI</name>
<proteinExistence type="predicted"/>
<dbReference type="RefSeq" id="XP_038048162.1">
    <property type="nucleotide sequence ID" value="XM_038192234.1"/>
</dbReference>
<evidence type="ECO:0000256" key="1">
    <source>
        <dbReference type="SAM" id="MobiDB-lite"/>
    </source>
</evidence>
<dbReference type="GeneID" id="119734950"/>
<dbReference type="EnsemblMetazoa" id="XM_038208597.1">
    <property type="protein sequence ID" value="XP_038064525.1"/>
    <property type="gene ID" value="LOC119734950"/>
</dbReference>
<feature type="compositionally biased region" description="Low complexity" evidence="1">
    <location>
        <begin position="79"/>
        <end position="92"/>
    </location>
</feature>